<feature type="region of interest" description="Disordered" evidence="1">
    <location>
        <begin position="95"/>
        <end position="137"/>
    </location>
</feature>
<dbReference type="AlphaFoldDB" id="B7GR07"/>
<organism evidence="3 4">
    <name type="scientific">Bifidobacterium longum subsp. infantis (strain ATCC 15697 / DSM 20088 / JCM 1222 / NCTC 11817 / S12)</name>
    <dbReference type="NCBI Taxonomy" id="391904"/>
    <lineage>
        <taxon>Bacteria</taxon>
        <taxon>Bacillati</taxon>
        <taxon>Actinomycetota</taxon>
        <taxon>Actinomycetes</taxon>
        <taxon>Bifidobacteriales</taxon>
        <taxon>Bifidobacteriaceae</taxon>
        <taxon>Bifidobacterium</taxon>
    </lineage>
</organism>
<keyword evidence="2" id="KW-0812">Transmembrane</keyword>
<dbReference type="Proteomes" id="UP000001360">
    <property type="component" value="Chromosome"/>
</dbReference>
<gene>
    <name evidence="3" type="ordered locus">Blon_1147</name>
</gene>
<name>B7GR07_BIFLS</name>
<reference evidence="3 4" key="1">
    <citation type="journal article" date="2008" name="Proc. Natl. Acad. Sci. U.S.A.">
        <title>The genome sequence of Bifidobacterium longum subsp. infantis reveals adaptations for milk utilization within the infant microbiome.</title>
        <authorList>
            <person name="Sela D.A."/>
            <person name="Chapman J."/>
            <person name="Adeuya A."/>
            <person name="Kim J.H."/>
            <person name="Chen F."/>
            <person name="Whitehead T.R."/>
            <person name="Lapidus A."/>
            <person name="Rokhsar D.S."/>
            <person name="Lebrilla C.B."/>
            <person name="German J.B."/>
            <person name="Price N.P."/>
            <person name="Richardson P.M."/>
            <person name="Mills D.A."/>
        </authorList>
    </citation>
    <scope>NUCLEOTIDE SEQUENCE [LARGE SCALE GENOMIC DNA]</scope>
    <source>
        <strain evidence="4">ATCC 15697 / DSM 20088 / JCM 1222 / NCTC 11817 / S12 [JGI]</strain>
    </source>
</reference>
<feature type="region of interest" description="Disordered" evidence="1">
    <location>
        <begin position="1"/>
        <end position="72"/>
    </location>
</feature>
<keyword evidence="2" id="KW-0472">Membrane</keyword>
<protein>
    <recommendedName>
        <fullName evidence="5">Lipoprotein</fullName>
    </recommendedName>
</protein>
<feature type="transmembrane region" description="Helical" evidence="2">
    <location>
        <begin position="74"/>
        <end position="93"/>
    </location>
</feature>
<evidence type="ECO:0008006" key="5">
    <source>
        <dbReference type="Google" id="ProtNLM"/>
    </source>
</evidence>
<evidence type="ECO:0000313" key="3">
    <source>
        <dbReference type="EMBL" id="ACJ52237.1"/>
    </source>
</evidence>
<evidence type="ECO:0000256" key="2">
    <source>
        <dbReference type="SAM" id="Phobius"/>
    </source>
</evidence>
<dbReference type="EMBL" id="CP001095">
    <property type="protein sequence ID" value="ACJ52237.1"/>
    <property type="molecule type" value="Genomic_DNA"/>
</dbReference>
<feature type="compositionally biased region" description="Basic residues" evidence="1">
    <location>
        <begin position="49"/>
        <end position="59"/>
    </location>
</feature>
<feature type="compositionally biased region" description="Basic and acidic residues" evidence="1">
    <location>
        <begin position="108"/>
        <end position="120"/>
    </location>
</feature>
<sequence>MTTTRRKGARAVGSNGVAGGGPPCCSSTRQSTRWRNACTAATPPNGQRAQRHRPSHRRLQTNPQRDNPLRKKKTMKKTIALLAAALLLAGLTACGENTTSDAPAKTDGTSKTETKKEEPKPQPADLTGTWKQTNSNDPNSYMEATISGDTIEVNWIGTDAKSLYWKGTYQAPTEAGDWKWTSQGDTETMAQSLLASQDATKDFTYSEADGVSWETTALGTTITVKTTKQ</sequence>
<accession>B7GR07</accession>
<proteinExistence type="predicted"/>
<feature type="compositionally biased region" description="Polar residues" evidence="1">
    <location>
        <begin position="25"/>
        <end position="34"/>
    </location>
</feature>
<evidence type="ECO:0000313" key="4">
    <source>
        <dbReference type="Proteomes" id="UP000001360"/>
    </source>
</evidence>
<evidence type="ECO:0000256" key="1">
    <source>
        <dbReference type="SAM" id="MobiDB-lite"/>
    </source>
</evidence>
<dbReference type="KEGG" id="bln:Blon_1147"/>
<keyword evidence="2" id="KW-1133">Transmembrane helix</keyword>